<feature type="domain" description="Glycosyl transferase family 51" evidence="20">
    <location>
        <begin position="68"/>
        <end position="244"/>
    </location>
</feature>
<comment type="catalytic activity">
    <reaction evidence="16">
        <text>Preferential cleavage: (Ac)2-L-Lys-D-Ala-|-D-Ala. Also transpeptidation of peptidyl-alanyl moieties that are N-acyl substituents of D-alanine.</text>
        <dbReference type="EC" id="3.4.16.4"/>
    </reaction>
</comment>
<dbReference type="GO" id="GO:0030288">
    <property type="term" value="C:outer membrane-bounded periplasmic space"/>
    <property type="evidence" value="ECO:0007669"/>
    <property type="project" value="TreeGrafter"/>
</dbReference>
<keyword evidence="13 18" id="KW-0472">Membrane</keyword>
<keyword evidence="11" id="KW-0133">Cell shape</keyword>
<evidence type="ECO:0000256" key="9">
    <source>
        <dbReference type="ARBA" id="ARBA00022679"/>
    </source>
</evidence>
<evidence type="ECO:0000259" key="20">
    <source>
        <dbReference type="Pfam" id="PF00912"/>
    </source>
</evidence>
<keyword evidence="10" id="KW-0378">Hydrolase</keyword>
<evidence type="ECO:0000256" key="7">
    <source>
        <dbReference type="ARBA" id="ARBA00022670"/>
    </source>
</evidence>
<evidence type="ECO:0000256" key="8">
    <source>
        <dbReference type="ARBA" id="ARBA00022676"/>
    </source>
</evidence>
<keyword evidence="7" id="KW-0645">Protease</keyword>
<dbReference type="OrthoDB" id="9766909at2"/>
<keyword evidence="8" id="KW-0328">Glycosyltransferase</keyword>
<dbReference type="InterPro" id="IPR050396">
    <property type="entry name" value="Glycosyltr_51/Transpeptidase"/>
</dbReference>
<dbReference type="InterPro" id="IPR001264">
    <property type="entry name" value="Glyco_trans_51"/>
</dbReference>
<dbReference type="InterPro" id="IPR012338">
    <property type="entry name" value="Beta-lactam/transpept-like"/>
</dbReference>
<dbReference type="GO" id="GO:0008360">
    <property type="term" value="P:regulation of cell shape"/>
    <property type="evidence" value="ECO:0007669"/>
    <property type="project" value="UniProtKB-KW"/>
</dbReference>
<comment type="catalytic activity">
    <reaction evidence="17">
        <text>[GlcNAc-(1-&gt;4)-Mur2Ac(oyl-L-Ala-gamma-D-Glu-L-Lys-D-Ala-D-Ala)](n)-di-trans,octa-cis-undecaprenyl diphosphate + beta-D-GlcNAc-(1-&gt;4)-Mur2Ac(oyl-L-Ala-gamma-D-Glu-L-Lys-D-Ala-D-Ala)-di-trans,octa-cis-undecaprenyl diphosphate = [GlcNAc-(1-&gt;4)-Mur2Ac(oyl-L-Ala-gamma-D-Glu-L-Lys-D-Ala-D-Ala)](n+1)-di-trans,octa-cis-undecaprenyl diphosphate + di-trans,octa-cis-undecaprenyl diphosphate + H(+)</text>
        <dbReference type="Rhea" id="RHEA:23708"/>
        <dbReference type="Rhea" id="RHEA-COMP:9602"/>
        <dbReference type="Rhea" id="RHEA-COMP:9603"/>
        <dbReference type="ChEBI" id="CHEBI:15378"/>
        <dbReference type="ChEBI" id="CHEBI:58405"/>
        <dbReference type="ChEBI" id="CHEBI:60033"/>
        <dbReference type="ChEBI" id="CHEBI:78435"/>
        <dbReference type="EC" id="2.4.99.28"/>
    </reaction>
</comment>
<name>A0A2K9PQI3_9FLAO</name>
<keyword evidence="18" id="KW-0812">Transmembrane</keyword>
<dbReference type="KEGG" id="fek:C1H87_11630"/>
<gene>
    <name evidence="21" type="ORF">C1H87_11630</name>
</gene>
<evidence type="ECO:0000256" key="17">
    <source>
        <dbReference type="ARBA" id="ARBA00049902"/>
    </source>
</evidence>
<dbReference type="RefSeq" id="WP_102755976.1">
    <property type="nucleotide sequence ID" value="NZ_CP025791.1"/>
</dbReference>
<evidence type="ECO:0000256" key="14">
    <source>
        <dbReference type="ARBA" id="ARBA00023268"/>
    </source>
</evidence>
<dbReference type="Gene3D" id="1.10.3810.10">
    <property type="entry name" value="Biosynthetic peptidoglycan transglycosylase-like"/>
    <property type="match status" value="1"/>
</dbReference>
<organism evidence="21 22">
    <name type="scientific">Flavivirga eckloniae</name>
    <dbReference type="NCBI Taxonomy" id="1803846"/>
    <lineage>
        <taxon>Bacteria</taxon>
        <taxon>Pseudomonadati</taxon>
        <taxon>Bacteroidota</taxon>
        <taxon>Flavobacteriia</taxon>
        <taxon>Flavobacteriales</taxon>
        <taxon>Flavobacteriaceae</taxon>
        <taxon>Flavivirga</taxon>
    </lineage>
</organism>
<dbReference type="GO" id="GO:0009252">
    <property type="term" value="P:peptidoglycan biosynthetic process"/>
    <property type="evidence" value="ECO:0007669"/>
    <property type="project" value="UniProtKB-KW"/>
</dbReference>
<dbReference type="PANTHER" id="PTHR32282">
    <property type="entry name" value="BINDING PROTEIN TRANSPEPTIDASE, PUTATIVE-RELATED"/>
    <property type="match status" value="1"/>
</dbReference>
<evidence type="ECO:0000313" key="21">
    <source>
        <dbReference type="EMBL" id="AUP79321.1"/>
    </source>
</evidence>
<comment type="similarity">
    <text evidence="4">In the N-terminal section; belongs to the glycosyltransferase 51 family.</text>
</comment>
<keyword evidence="15" id="KW-0961">Cell wall biogenesis/degradation</keyword>
<dbReference type="InterPro" id="IPR036950">
    <property type="entry name" value="PBP_transglycosylase"/>
</dbReference>
<evidence type="ECO:0000256" key="12">
    <source>
        <dbReference type="ARBA" id="ARBA00022984"/>
    </source>
</evidence>
<evidence type="ECO:0000313" key="22">
    <source>
        <dbReference type="Proteomes" id="UP000235826"/>
    </source>
</evidence>
<reference evidence="21 22" key="1">
    <citation type="submission" date="2018-01" db="EMBL/GenBank/DDBJ databases">
        <title>Complete genome sequence of Flavivirga eckloniae ECD14 isolated from seaweed Ecklonia cava.</title>
        <authorList>
            <person name="Lee J.H."/>
            <person name="Baik K.S."/>
            <person name="Seong C.N."/>
        </authorList>
    </citation>
    <scope>NUCLEOTIDE SEQUENCE [LARGE SCALE GENOMIC DNA]</scope>
    <source>
        <strain evidence="21 22">ECD14</strain>
    </source>
</reference>
<dbReference type="EMBL" id="CP025791">
    <property type="protein sequence ID" value="AUP79321.1"/>
    <property type="molecule type" value="Genomic_DNA"/>
</dbReference>
<dbReference type="Proteomes" id="UP000235826">
    <property type="component" value="Chromosome"/>
</dbReference>
<dbReference type="InterPro" id="IPR001460">
    <property type="entry name" value="PCN-bd_Tpept"/>
</dbReference>
<dbReference type="GO" id="GO:0071555">
    <property type="term" value="P:cell wall organization"/>
    <property type="evidence" value="ECO:0007669"/>
    <property type="project" value="UniProtKB-KW"/>
</dbReference>
<evidence type="ECO:0000256" key="13">
    <source>
        <dbReference type="ARBA" id="ARBA00023136"/>
    </source>
</evidence>
<dbReference type="Gene3D" id="3.40.710.10">
    <property type="entry name" value="DD-peptidase/beta-lactamase superfamily"/>
    <property type="match status" value="2"/>
</dbReference>
<dbReference type="AlphaFoldDB" id="A0A2K9PQI3"/>
<dbReference type="GO" id="GO:0008955">
    <property type="term" value="F:peptidoglycan glycosyltransferase activity"/>
    <property type="evidence" value="ECO:0007669"/>
    <property type="project" value="UniProtKB-EC"/>
</dbReference>
<evidence type="ECO:0000256" key="5">
    <source>
        <dbReference type="ARBA" id="ARBA00022475"/>
    </source>
</evidence>
<dbReference type="PANTHER" id="PTHR32282:SF11">
    <property type="entry name" value="PENICILLIN-BINDING PROTEIN 1B"/>
    <property type="match status" value="1"/>
</dbReference>
<dbReference type="SUPFAM" id="SSF53955">
    <property type="entry name" value="Lysozyme-like"/>
    <property type="match status" value="1"/>
</dbReference>
<dbReference type="Pfam" id="PF00905">
    <property type="entry name" value="Transpeptidase"/>
    <property type="match status" value="1"/>
</dbReference>
<evidence type="ECO:0000256" key="1">
    <source>
        <dbReference type="ARBA" id="ARBA00004236"/>
    </source>
</evidence>
<evidence type="ECO:0000256" key="15">
    <source>
        <dbReference type="ARBA" id="ARBA00023316"/>
    </source>
</evidence>
<protein>
    <submittedName>
        <fullName evidence="21">Penicillin-binding protein</fullName>
    </submittedName>
</protein>
<evidence type="ECO:0000256" key="3">
    <source>
        <dbReference type="ARBA" id="ARBA00007090"/>
    </source>
</evidence>
<evidence type="ECO:0000259" key="19">
    <source>
        <dbReference type="Pfam" id="PF00905"/>
    </source>
</evidence>
<keyword evidence="14" id="KW-0511">Multifunctional enzyme</keyword>
<dbReference type="GO" id="GO:0009002">
    <property type="term" value="F:serine-type D-Ala-D-Ala carboxypeptidase activity"/>
    <property type="evidence" value="ECO:0007669"/>
    <property type="project" value="UniProtKB-EC"/>
</dbReference>
<dbReference type="GO" id="GO:0008658">
    <property type="term" value="F:penicillin binding"/>
    <property type="evidence" value="ECO:0007669"/>
    <property type="project" value="InterPro"/>
</dbReference>
<dbReference type="GO" id="GO:0005886">
    <property type="term" value="C:plasma membrane"/>
    <property type="evidence" value="ECO:0007669"/>
    <property type="project" value="UniProtKB-SubCell"/>
</dbReference>
<dbReference type="GO" id="GO:0006508">
    <property type="term" value="P:proteolysis"/>
    <property type="evidence" value="ECO:0007669"/>
    <property type="project" value="UniProtKB-KW"/>
</dbReference>
<feature type="domain" description="Penicillin-binding protein transpeptidase" evidence="19">
    <location>
        <begin position="434"/>
        <end position="692"/>
    </location>
</feature>
<comment type="pathway">
    <text evidence="2">Cell wall biogenesis; peptidoglycan biosynthesis.</text>
</comment>
<keyword evidence="12" id="KW-0573">Peptidoglycan synthesis</keyword>
<accession>A0A2K9PQI3</accession>
<evidence type="ECO:0000256" key="16">
    <source>
        <dbReference type="ARBA" id="ARBA00034000"/>
    </source>
</evidence>
<evidence type="ECO:0000256" key="4">
    <source>
        <dbReference type="ARBA" id="ARBA00007739"/>
    </source>
</evidence>
<keyword evidence="6" id="KW-0121">Carboxypeptidase</keyword>
<evidence type="ECO:0000256" key="2">
    <source>
        <dbReference type="ARBA" id="ARBA00004752"/>
    </source>
</evidence>
<dbReference type="Pfam" id="PF00912">
    <property type="entry name" value="Transgly"/>
    <property type="match status" value="1"/>
</dbReference>
<keyword evidence="18" id="KW-1133">Transmembrane helix</keyword>
<evidence type="ECO:0000256" key="10">
    <source>
        <dbReference type="ARBA" id="ARBA00022801"/>
    </source>
</evidence>
<sequence>MAKKKQAAATQDFSKYIRWFWILFSGGIFFIILLFLLASWGAFGEMPDHTVLENPKTHLATEIISSDGETLGKFYLNDNRTPVGYDELSPDLIDALVATEDARFHDHAGIDARGTLRAAFFLGSKGGASTISQQLAKQLFHKREKANIIEKLSQKLREWIIAIRLERQYTKEEIIAQYFNIYDFGNNADGIRSAAAIYFDKEPNELDMKESAMLVGMFKNSSLYNPRRNPVGVKNRRNVVLHQLEYYDYIDETVKDSLQKTELDIRYTPQSHRDGIATYFRGYLDGFMKDWIKKNPKPDGTKYSLYNDGLKIYTTIDSRMQRYAEAAVQQHMPRLQAEFFNQNTPKRNPTAPFLELSRKEIDDLMKRSMRQGERWRILKEAGKSDAEIEKSFYEPTQMTVFKWEEGKPSEVDTIMKPIDSMRYYKSFLKPGMMSMDPLTGHVKAWVGGMNYRHFQYDMVKQGKRQVGSTFKPFVYTAAIDQLHYSPCDKFPDTPFCIEKDKYGNPEEWCPKNSGGEDDYGGTRTLKNALANSVNTITARLIDKVGPQPVADLAKNLGIKSEIPAVPSIALGVPEISVYEMVGAYSAFVNKGVYTKPVMVTSIEDKNGTILYQFKPETRDVLNEETAYVALKLMEGVTQGGSGTRLRHNYKANRAEYKEIITGYPYGFTNPIAGKTGTTQNQSDGWFMGMVPNLVTGVWVGAEDRAAHFRSITYGQGASMALPIWGLYMKSCYADKTLNVSKDAFEEPKNLSINVDCSKDSNKIMDDDDDNDLPEDLSGF</sequence>
<evidence type="ECO:0000256" key="18">
    <source>
        <dbReference type="SAM" id="Phobius"/>
    </source>
</evidence>
<keyword evidence="9" id="KW-0808">Transferase</keyword>
<keyword evidence="22" id="KW-1185">Reference proteome</keyword>
<comment type="similarity">
    <text evidence="3">In the C-terminal section; belongs to the transpeptidase family.</text>
</comment>
<comment type="subcellular location">
    <subcellularLocation>
        <location evidence="1">Cell membrane</location>
    </subcellularLocation>
</comment>
<dbReference type="InterPro" id="IPR023346">
    <property type="entry name" value="Lysozyme-like_dom_sf"/>
</dbReference>
<evidence type="ECO:0000256" key="11">
    <source>
        <dbReference type="ARBA" id="ARBA00022960"/>
    </source>
</evidence>
<evidence type="ECO:0000256" key="6">
    <source>
        <dbReference type="ARBA" id="ARBA00022645"/>
    </source>
</evidence>
<keyword evidence="5" id="KW-1003">Cell membrane</keyword>
<feature type="transmembrane region" description="Helical" evidence="18">
    <location>
        <begin position="20"/>
        <end position="43"/>
    </location>
</feature>
<proteinExistence type="inferred from homology"/>
<dbReference type="SUPFAM" id="SSF56601">
    <property type="entry name" value="beta-lactamase/transpeptidase-like"/>
    <property type="match status" value="1"/>
</dbReference>